<dbReference type="Pfam" id="PF24367">
    <property type="entry name" value="DUF7523"/>
    <property type="match status" value="1"/>
</dbReference>
<dbReference type="Proteomes" id="UP000268233">
    <property type="component" value="Unassembled WGS sequence"/>
</dbReference>
<dbReference type="GeneID" id="40152272"/>
<comment type="caution">
    <text evidence="1">The sequence shown here is derived from an EMBL/GenBank/DDBJ whole genome shotgun (WGS) entry which is preliminary data.</text>
</comment>
<dbReference type="EMBL" id="RBWW01000001">
    <property type="protein sequence ID" value="RKS82974.1"/>
    <property type="molecule type" value="Genomic_DNA"/>
</dbReference>
<evidence type="ECO:0000313" key="2">
    <source>
        <dbReference type="Proteomes" id="UP000268233"/>
    </source>
</evidence>
<reference evidence="1 2" key="1">
    <citation type="submission" date="2018-10" db="EMBL/GenBank/DDBJ databases">
        <title>Genomic Encyclopedia of Archaeal and Bacterial Type Strains, Phase II (KMG-II): from individual species to whole genera.</title>
        <authorList>
            <person name="Goeker M."/>
        </authorList>
    </citation>
    <scope>NUCLEOTIDE SEQUENCE [LARGE SCALE GENOMIC DNA]</scope>
    <source>
        <strain evidence="1 2">DSM 11927</strain>
    </source>
</reference>
<accession>A0A495R7B9</accession>
<organism evidence="1 2">
    <name type="scientific">Haloarcula quadrata</name>
    <dbReference type="NCBI Taxonomy" id="182779"/>
    <lineage>
        <taxon>Archaea</taxon>
        <taxon>Methanobacteriati</taxon>
        <taxon>Methanobacteriota</taxon>
        <taxon>Stenosarchaea group</taxon>
        <taxon>Halobacteria</taxon>
        <taxon>Halobacteriales</taxon>
        <taxon>Haloarculaceae</taxon>
        <taxon>Haloarcula</taxon>
    </lineage>
</organism>
<dbReference type="AlphaFoldDB" id="A0A495R7B9"/>
<name>A0A495R7B9_9EURY</name>
<dbReference type="RefSeq" id="WP_011223536.1">
    <property type="nucleotide sequence ID" value="NZ_RBWW01000001.1"/>
</dbReference>
<sequence length="161" mass="16606">MSLAAATRDAVRERPFLYDALRAGVVNYTAAARTLDIEGEEEAIATALRRFAEELPADSPHDSDARVSMQSGLGRVESSDAESAIVLEVADTAFAEDAGSLTGIIASGALAPEALGEVLGRLRAADVSVDAAGVTDAALVVVVSRRAGPDVLRTVEAAVQK</sequence>
<proteinExistence type="predicted"/>
<gene>
    <name evidence="1" type="ORF">BDK61_2299</name>
</gene>
<evidence type="ECO:0000313" key="1">
    <source>
        <dbReference type="EMBL" id="RKS82974.1"/>
    </source>
</evidence>
<protein>
    <submittedName>
        <fullName evidence="1">Uncharacterized protein</fullName>
    </submittedName>
</protein>
<dbReference type="InterPro" id="IPR055945">
    <property type="entry name" value="DUF7523"/>
</dbReference>
<keyword evidence="2" id="KW-1185">Reference proteome</keyword>